<evidence type="ECO:0000256" key="6">
    <source>
        <dbReference type="SAM" id="Phobius"/>
    </source>
</evidence>
<keyword evidence="3 6" id="KW-0812">Transmembrane</keyword>
<dbReference type="RefSeq" id="WP_344110864.1">
    <property type="nucleotide sequence ID" value="NZ_BAAAOR010000003.1"/>
</dbReference>
<keyword evidence="5 6" id="KW-0472">Membrane</keyword>
<dbReference type="InterPro" id="IPR002293">
    <property type="entry name" value="AA/rel_permease1"/>
</dbReference>
<evidence type="ECO:0000256" key="4">
    <source>
        <dbReference type="ARBA" id="ARBA00022989"/>
    </source>
</evidence>
<feature type="transmembrane region" description="Helical" evidence="6">
    <location>
        <begin position="184"/>
        <end position="205"/>
    </location>
</feature>
<feature type="transmembrane region" description="Helical" evidence="6">
    <location>
        <begin position="156"/>
        <end position="175"/>
    </location>
</feature>
<dbReference type="PIRSF" id="PIRSF006060">
    <property type="entry name" value="AA_transporter"/>
    <property type="match status" value="1"/>
</dbReference>
<keyword evidence="8" id="KW-1185">Reference proteome</keyword>
<dbReference type="InterPro" id="IPR050367">
    <property type="entry name" value="APC_superfamily"/>
</dbReference>
<feature type="transmembrane region" description="Helical" evidence="6">
    <location>
        <begin position="71"/>
        <end position="94"/>
    </location>
</feature>
<dbReference type="EMBL" id="BAAAOR010000003">
    <property type="protein sequence ID" value="GAA1503405.1"/>
    <property type="molecule type" value="Genomic_DNA"/>
</dbReference>
<evidence type="ECO:0000256" key="3">
    <source>
        <dbReference type="ARBA" id="ARBA00022692"/>
    </source>
</evidence>
<dbReference type="Proteomes" id="UP001500842">
    <property type="component" value="Unassembled WGS sequence"/>
</dbReference>
<keyword evidence="2" id="KW-1003">Cell membrane</keyword>
<feature type="transmembrane region" description="Helical" evidence="6">
    <location>
        <begin position="387"/>
        <end position="410"/>
    </location>
</feature>
<feature type="transmembrane region" description="Helical" evidence="6">
    <location>
        <begin position="302"/>
        <end position="333"/>
    </location>
</feature>
<dbReference type="Pfam" id="PF13520">
    <property type="entry name" value="AA_permease_2"/>
    <property type="match status" value="1"/>
</dbReference>
<evidence type="ECO:0000313" key="8">
    <source>
        <dbReference type="Proteomes" id="UP001500842"/>
    </source>
</evidence>
<evidence type="ECO:0000256" key="5">
    <source>
        <dbReference type="ARBA" id="ARBA00023136"/>
    </source>
</evidence>
<organism evidence="7 8">
    <name type="scientific">Nocardioides humi</name>
    <dbReference type="NCBI Taxonomy" id="449461"/>
    <lineage>
        <taxon>Bacteria</taxon>
        <taxon>Bacillati</taxon>
        <taxon>Actinomycetota</taxon>
        <taxon>Actinomycetes</taxon>
        <taxon>Propionibacteriales</taxon>
        <taxon>Nocardioidaceae</taxon>
        <taxon>Nocardioides</taxon>
    </lineage>
</organism>
<reference evidence="7 8" key="1">
    <citation type="journal article" date="2019" name="Int. J. Syst. Evol. Microbiol.">
        <title>The Global Catalogue of Microorganisms (GCM) 10K type strain sequencing project: providing services to taxonomists for standard genome sequencing and annotation.</title>
        <authorList>
            <consortium name="The Broad Institute Genomics Platform"/>
            <consortium name="The Broad Institute Genome Sequencing Center for Infectious Disease"/>
            <person name="Wu L."/>
            <person name="Ma J."/>
        </authorList>
    </citation>
    <scope>NUCLEOTIDE SEQUENCE [LARGE SCALE GENOMIC DNA]</scope>
    <source>
        <strain evidence="7 8">JCM 14942</strain>
    </source>
</reference>
<feature type="transmembrane region" description="Helical" evidence="6">
    <location>
        <begin position="225"/>
        <end position="247"/>
    </location>
</feature>
<evidence type="ECO:0000313" key="7">
    <source>
        <dbReference type="EMBL" id="GAA1503405.1"/>
    </source>
</evidence>
<name>A0ABN1ZS94_9ACTN</name>
<feature type="transmembrane region" description="Helical" evidence="6">
    <location>
        <begin position="115"/>
        <end position="136"/>
    </location>
</feature>
<keyword evidence="4 6" id="KW-1133">Transmembrane helix</keyword>
<dbReference type="PANTHER" id="PTHR42770:SF7">
    <property type="entry name" value="MEMBRANE PROTEIN"/>
    <property type="match status" value="1"/>
</dbReference>
<evidence type="ECO:0000256" key="2">
    <source>
        <dbReference type="ARBA" id="ARBA00022475"/>
    </source>
</evidence>
<dbReference type="Gene3D" id="1.20.1740.10">
    <property type="entry name" value="Amino acid/polyamine transporter I"/>
    <property type="match status" value="1"/>
</dbReference>
<feature type="transmembrane region" description="Helical" evidence="6">
    <location>
        <begin position="446"/>
        <end position="468"/>
    </location>
</feature>
<evidence type="ECO:0000256" key="1">
    <source>
        <dbReference type="ARBA" id="ARBA00004651"/>
    </source>
</evidence>
<dbReference type="PANTHER" id="PTHR42770">
    <property type="entry name" value="AMINO ACID TRANSPORTER-RELATED"/>
    <property type="match status" value="1"/>
</dbReference>
<comment type="subcellular location">
    <subcellularLocation>
        <location evidence="1">Cell membrane</location>
        <topology evidence="1">Multi-pass membrane protein</topology>
    </subcellularLocation>
</comment>
<feature type="transmembrane region" description="Helical" evidence="6">
    <location>
        <begin position="259"/>
        <end position="282"/>
    </location>
</feature>
<feature type="transmembrane region" description="Helical" evidence="6">
    <location>
        <begin position="43"/>
        <end position="65"/>
    </location>
</feature>
<accession>A0ABN1ZS94</accession>
<protein>
    <submittedName>
        <fullName evidence="7">APC family permease</fullName>
    </submittedName>
</protein>
<proteinExistence type="predicted"/>
<feature type="transmembrane region" description="Helical" evidence="6">
    <location>
        <begin position="422"/>
        <end position="440"/>
    </location>
</feature>
<gene>
    <name evidence="7" type="ORF">GCM10009788_03250</name>
</gene>
<comment type="caution">
    <text evidence="7">The sequence shown here is derived from an EMBL/GenBank/DDBJ whole genome shotgun (WGS) entry which is preliminary data.</text>
</comment>
<feature type="transmembrane region" description="Helical" evidence="6">
    <location>
        <begin position="353"/>
        <end position="375"/>
    </location>
</feature>
<sequence>MDPRRHRLPALEQALADPPSVPDVRERSDLAGLARRTVRPIDLIGHSVAVVAPSASALVSPYLMLRVVGPGAWLSALIGFGLAFLLASVFSQFATRMAAPGSMYTWVTRALGPGCGLLIAASMLLGYATLVAFGVSQSVRHGAEAGTSAGWGTPSVPAQLALAVAIVLVCVAIAVRGVGMSTRVALAAEVTLVLSLGVLVILTIAREGLALDGILSLEGASPTRILLGASFIMSITVGFESSAALAAEVERPFLSVPRSLFGTVAISAVLYALAYVAMHAVLADDGPMPGPAQRWFPPNVDVHVADAVLSGLLCLGFLTLALCALNALARVLFSLAREGLLPGWLGRTHPRWLSPYGALVAVAPLAVLPAVVATVSGTGIGSITVRLLGAAVLVLAIAYALVALAVPVFLVRLQEETWRPVVVALAAAGLAGTVSALDVVEDLRHGQWLACALACLTLVVGAGWYAWLRLRRPAVLRRMGIHDETIASDLLHR</sequence>